<dbReference type="InterPro" id="IPR050311">
    <property type="entry name" value="ORC1/CDC6"/>
</dbReference>
<name>A0A1W0E387_9MICR</name>
<dbReference type="Proteomes" id="UP000192758">
    <property type="component" value="Unassembled WGS sequence"/>
</dbReference>
<dbReference type="InterPro" id="IPR027417">
    <property type="entry name" value="P-loop_NTPase"/>
</dbReference>
<dbReference type="VEuPathDB" id="MicrosporidiaDB:EHP00_1536"/>
<sequence>MKEKDRKHLQIEFNRHDGSKIYGRKNEIEHIEAFLNDNRSICHISGKPGTGKTCTVMHVLRNKKIFYRYFNYFQETITLNEVLKICEEEKESENKENIKNCKKVKNRKVNNKITLVIIDEFDKFYEENKNKCISILVALRKRNIKLIAIGNNLAFYSNTGNTKSSSCRNLKKEAFATNKNIAVISFQPYTKNEIFEILQEICGNKIENCLLQFISAKLEKTGDLRSAFKLMSLLLLEKQITYESINLCFSNHIKNTENSFSSSMHHKIILEHKEKENTKNQVYKKYLEDCKNYKIAHYDRKEFEIIYDSLK</sequence>
<protein>
    <submittedName>
        <fullName evidence="3">Orc1</fullName>
    </submittedName>
</protein>
<accession>A0A1W0E387</accession>
<dbReference type="GO" id="GO:0016887">
    <property type="term" value="F:ATP hydrolysis activity"/>
    <property type="evidence" value="ECO:0007669"/>
    <property type="project" value="InterPro"/>
</dbReference>
<dbReference type="GO" id="GO:0033314">
    <property type="term" value="P:mitotic DNA replication checkpoint signaling"/>
    <property type="evidence" value="ECO:0007669"/>
    <property type="project" value="TreeGrafter"/>
</dbReference>
<dbReference type="AlphaFoldDB" id="A0A1W0E387"/>
<keyword evidence="4" id="KW-1185">Reference proteome</keyword>
<organism evidence="3 4">
    <name type="scientific">Ecytonucleospora hepatopenaei</name>
    <dbReference type="NCBI Taxonomy" id="646526"/>
    <lineage>
        <taxon>Eukaryota</taxon>
        <taxon>Fungi</taxon>
        <taxon>Fungi incertae sedis</taxon>
        <taxon>Microsporidia</taxon>
        <taxon>Enterocytozoonidae</taxon>
        <taxon>Ecytonucleospora</taxon>
    </lineage>
</organism>
<dbReference type="SUPFAM" id="SSF52540">
    <property type="entry name" value="P-loop containing nucleoside triphosphate hydrolases"/>
    <property type="match status" value="1"/>
</dbReference>
<dbReference type="GO" id="GO:0003688">
    <property type="term" value="F:DNA replication origin binding"/>
    <property type="evidence" value="ECO:0007669"/>
    <property type="project" value="TreeGrafter"/>
</dbReference>
<dbReference type="EMBL" id="MNPJ01000026">
    <property type="protein sequence ID" value="OQS53698.1"/>
    <property type="molecule type" value="Genomic_DNA"/>
</dbReference>
<dbReference type="Gene3D" id="3.40.50.300">
    <property type="entry name" value="P-loop containing nucleotide triphosphate hydrolases"/>
    <property type="match status" value="1"/>
</dbReference>
<dbReference type="Gene3D" id="1.10.8.60">
    <property type="match status" value="1"/>
</dbReference>
<dbReference type="GO" id="GO:0006270">
    <property type="term" value="P:DNA replication initiation"/>
    <property type="evidence" value="ECO:0007669"/>
    <property type="project" value="TreeGrafter"/>
</dbReference>
<dbReference type="Pfam" id="PF13401">
    <property type="entry name" value="AAA_22"/>
    <property type="match status" value="1"/>
</dbReference>
<gene>
    <name evidence="3" type="primary">orc1</name>
    <name evidence="3" type="ORF">EHP00_1536</name>
</gene>
<feature type="domain" description="ORC1/DEAH AAA+ ATPase" evidence="2">
    <location>
        <begin position="38"/>
        <end position="151"/>
    </location>
</feature>
<reference evidence="3 4" key="1">
    <citation type="journal article" date="2017" name="Environ. Microbiol.">
        <title>Decay of the glycolytic pathway and adaptation to intranuclear parasitism within Enterocytozoonidae microsporidia.</title>
        <authorList>
            <person name="Wiredu Boakye D."/>
            <person name="Jaroenlak P."/>
            <person name="Prachumwat A."/>
            <person name="Williams T.A."/>
            <person name="Bateman K.S."/>
            <person name="Itsathitphaisarn O."/>
            <person name="Sritunyalucksana K."/>
            <person name="Paszkiewicz K.H."/>
            <person name="Moore K.A."/>
            <person name="Stentiford G.D."/>
            <person name="Williams B.A."/>
        </authorList>
    </citation>
    <scope>NUCLEOTIDE SEQUENCE [LARGE SCALE GENOMIC DNA]</scope>
    <source>
        <strain evidence="3 4">TH1</strain>
    </source>
</reference>
<evidence type="ECO:0000259" key="2">
    <source>
        <dbReference type="Pfam" id="PF13401"/>
    </source>
</evidence>
<dbReference type="PANTHER" id="PTHR10763">
    <property type="entry name" value="CELL DIVISION CONTROL PROTEIN 6-RELATED"/>
    <property type="match status" value="1"/>
</dbReference>
<evidence type="ECO:0000313" key="4">
    <source>
        <dbReference type="Proteomes" id="UP000192758"/>
    </source>
</evidence>
<dbReference type="InterPro" id="IPR049945">
    <property type="entry name" value="AAA_22"/>
</dbReference>
<comment type="similarity">
    <text evidence="1">Belongs to the CDC6/cdc18 family.</text>
</comment>
<proteinExistence type="inferred from homology"/>
<dbReference type="STRING" id="646526.A0A1W0E387"/>
<comment type="caution">
    <text evidence="3">The sequence shown here is derived from an EMBL/GenBank/DDBJ whole genome shotgun (WGS) entry which is preliminary data.</text>
</comment>
<evidence type="ECO:0000313" key="3">
    <source>
        <dbReference type="EMBL" id="OQS53698.1"/>
    </source>
</evidence>
<evidence type="ECO:0000256" key="1">
    <source>
        <dbReference type="ARBA" id="ARBA00006184"/>
    </source>
</evidence>
<dbReference type="OrthoDB" id="1926878at2759"/>
<dbReference type="PANTHER" id="PTHR10763:SF26">
    <property type="entry name" value="CELL DIVISION CONTROL PROTEIN 6 HOMOLOG"/>
    <property type="match status" value="1"/>
</dbReference>